<evidence type="ECO:0000313" key="3">
    <source>
        <dbReference type="EMBL" id="EPQ17837.1"/>
    </source>
</evidence>
<dbReference type="AlphaFoldDB" id="S7Q9Y9"/>
<dbReference type="Gene3D" id="3.10.20.90">
    <property type="entry name" value="Phosphatidylinositol 3-kinase Catalytic Subunit, Chain A, domain 1"/>
    <property type="match status" value="1"/>
</dbReference>
<sequence>MSKELEELDLLDTLVATEESDDPYETIKIPVISEEPPESDQTEDNGSEQELSGDVLEPQAKEQSDQSSSSLASNEEVTTSEQVSDYNLTESDTTSRYSKDYQILMDRIEAIRGTLKTAAVDATATVKVVLLPVSQEMIMPFKIDSSFRNLRDHFSYILNVPSDVLQLRCGGKILKNHETLLKYGVKPQDIVQVDIYSTLPDLYPIKRLHRLNASQIIIVRVQTAIDQYQHVAVEIIKSDFHKPFLGGFRHKLTGIEYHNAGTQTVPKKIPEKDNTFCRDTQTVFQRKKLQQTTNTTSTQMTKIGVYVSNMTDKLITPGKYFTAEEYHARRLNAVIVLQTYYRRWHAKVFVDNLRRQKMLKLKWKEEEELRKIREKEEWMKMDYLRRHNPKTKEDFELLYNALELWRQEQLECINQTFCGAERKVALCELLEKETQIIASIGRYRHIAYMANQEAIIQTFLSKCSAPKTWRRADGKIIEMETQFIIRARELQNIYKCIMLKNLSQDERLDVLLTLKHTVKEHECKLTQEILELIDREVDLMMRGVKNDNLEGLRKRIATLFFHYIKTPLFNAEVARHLKVPQDPLKFYKKIYFCHSCQLYLPSTEFAISSTAHRIYRCRNCISLDNETRQRESFLKYKYLLKRLYYSEVNYDDDSKIAFLIQVPQDPLKFYKKIYFCHSCQLYLPSTEFAISSTAHRIYRCRNCISLDNETRQRESFLKYKYLLKRLYYSEVNYDDDSKIAFLIQLQDIQYLVENIWAAQSALSAWNDLNDLVLVRWDKAVEWSPWNCILLTKDEAAAHLKLTSIEVGYEPLFIHKIKHKHILAKNYFSQIPVLASFIVDDAEIGEIRQKYQEDTSPKIIEPQMPSP</sequence>
<dbReference type="Pfam" id="PF25805">
    <property type="entry name" value="IQUB"/>
    <property type="match status" value="1"/>
</dbReference>
<evidence type="ECO:0000259" key="2">
    <source>
        <dbReference type="PROSITE" id="PS50053"/>
    </source>
</evidence>
<feature type="domain" description="Ubiquitin-like" evidence="2">
    <location>
        <begin position="122"/>
        <end position="193"/>
    </location>
</feature>
<feature type="region of interest" description="Disordered" evidence="1">
    <location>
        <begin position="13"/>
        <end position="91"/>
    </location>
</feature>
<reference evidence="3 4" key="1">
    <citation type="journal article" date="2013" name="Nat. Commun.">
        <title>Genome analysis reveals insights into physiology and longevity of the Brandt's bat Myotis brandtii.</title>
        <authorList>
            <person name="Seim I."/>
            <person name="Fang X."/>
            <person name="Xiong Z."/>
            <person name="Lobanov A.V."/>
            <person name="Huang Z."/>
            <person name="Ma S."/>
            <person name="Feng Y."/>
            <person name="Turanov A.A."/>
            <person name="Zhu Y."/>
            <person name="Lenz T.L."/>
            <person name="Gerashchenko M.V."/>
            <person name="Fan D."/>
            <person name="Hee Yim S."/>
            <person name="Yao X."/>
            <person name="Jordan D."/>
            <person name="Xiong Y."/>
            <person name="Ma Y."/>
            <person name="Lyapunov A.N."/>
            <person name="Chen G."/>
            <person name="Kulakova O.I."/>
            <person name="Sun Y."/>
            <person name="Lee S.G."/>
            <person name="Bronson R.T."/>
            <person name="Moskalev A.A."/>
            <person name="Sunyaev S.R."/>
            <person name="Zhang G."/>
            <person name="Krogh A."/>
            <person name="Wang J."/>
            <person name="Gladyshev V.N."/>
        </authorList>
    </citation>
    <scope>NUCLEOTIDE SEQUENCE [LARGE SCALE GENOMIC DNA]</scope>
</reference>
<dbReference type="EMBL" id="KE164423">
    <property type="protein sequence ID" value="EPQ17837.1"/>
    <property type="molecule type" value="Genomic_DNA"/>
</dbReference>
<keyword evidence="4" id="KW-1185">Reference proteome</keyword>
<gene>
    <name evidence="3" type="ORF">D623_10003641</name>
</gene>
<dbReference type="InterPro" id="IPR057887">
    <property type="entry name" value="IQUB_helical"/>
</dbReference>
<evidence type="ECO:0000256" key="1">
    <source>
        <dbReference type="SAM" id="MobiDB-lite"/>
    </source>
</evidence>
<feature type="compositionally biased region" description="Acidic residues" evidence="1">
    <location>
        <begin position="35"/>
        <end position="47"/>
    </location>
</feature>
<dbReference type="GO" id="GO:0030317">
    <property type="term" value="P:flagellated sperm motility"/>
    <property type="evidence" value="ECO:0007669"/>
    <property type="project" value="TreeGrafter"/>
</dbReference>
<evidence type="ECO:0000313" key="4">
    <source>
        <dbReference type="Proteomes" id="UP000052978"/>
    </source>
</evidence>
<dbReference type="InterPro" id="IPR000626">
    <property type="entry name" value="Ubiquitin-like_dom"/>
</dbReference>
<dbReference type="GO" id="GO:0001669">
    <property type="term" value="C:acrosomal vesicle"/>
    <property type="evidence" value="ECO:0007669"/>
    <property type="project" value="TreeGrafter"/>
</dbReference>
<dbReference type="PROSITE" id="PS50053">
    <property type="entry name" value="UBIQUITIN_2"/>
    <property type="match status" value="1"/>
</dbReference>
<dbReference type="PANTHER" id="PTHR21074:SF0">
    <property type="entry name" value="IQ AND UBIQUITIN-LIKE DOMAIN-CONTAINING PROTEIN"/>
    <property type="match status" value="1"/>
</dbReference>
<dbReference type="PANTHER" id="PTHR21074">
    <property type="entry name" value="IQ AND UBIQUITIN-LIKE DOMAIN-CONTAINING PROTEIN"/>
    <property type="match status" value="1"/>
</dbReference>
<dbReference type="InterPro" id="IPR029071">
    <property type="entry name" value="Ubiquitin-like_domsf"/>
</dbReference>
<protein>
    <submittedName>
        <fullName evidence="3">IQ and ubiquitin-like domain-containing protein</fullName>
    </submittedName>
</protein>
<dbReference type="eggNOG" id="ENOG502QRQT">
    <property type="taxonomic scope" value="Eukaryota"/>
</dbReference>
<dbReference type="GO" id="GO:0031514">
    <property type="term" value="C:motile cilium"/>
    <property type="evidence" value="ECO:0007669"/>
    <property type="project" value="TreeGrafter"/>
</dbReference>
<dbReference type="Proteomes" id="UP000052978">
    <property type="component" value="Unassembled WGS sequence"/>
</dbReference>
<name>S7Q9Y9_MYOBR</name>
<organism evidence="3 4">
    <name type="scientific">Myotis brandtii</name>
    <name type="common">Brandt's bat</name>
    <dbReference type="NCBI Taxonomy" id="109478"/>
    <lineage>
        <taxon>Eukaryota</taxon>
        <taxon>Metazoa</taxon>
        <taxon>Chordata</taxon>
        <taxon>Craniata</taxon>
        <taxon>Vertebrata</taxon>
        <taxon>Euteleostomi</taxon>
        <taxon>Mammalia</taxon>
        <taxon>Eutheria</taxon>
        <taxon>Laurasiatheria</taxon>
        <taxon>Chiroptera</taxon>
        <taxon>Yangochiroptera</taxon>
        <taxon>Vespertilionidae</taxon>
        <taxon>Myotis</taxon>
    </lineage>
</organism>
<dbReference type="SUPFAM" id="SSF54236">
    <property type="entry name" value="Ubiquitin-like"/>
    <property type="match status" value="1"/>
</dbReference>
<dbReference type="InterPro" id="IPR037695">
    <property type="entry name" value="IQUB"/>
</dbReference>
<accession>S7Q9Y9</accession>
<proteinExistence type="predicted"/>
<feature type="compositionally biased region" description="Polar residues" evidence="1">
    <location>
        <begin position="75"/>
        <end position="91"/>
    </location>
</feature>
<dbReference type="GO" id="GO:0060271">
    <property type="term" value="P:cilium assembly"/>
    <property type="evidence" value="ECO:0007669"/>
    <property type="project" value="TreeGrafter"/>
</dbReference>